<organism evidence="1 2">
    <name type="scientific">Stephania japonica</name>
    <dbReference type="NCBI Taxonomy" id="461633"/>
    <lineage>
        <taxon>Eukaryota</taxon>
        <taxon>Viridiplantae</taxon>
        <taxon>Streptophyta</taxon>
        <taxon>Embryophyta</taxon>
        <taxon>Tracheophyta</taxon>
        <taxon>Spermatophyta</taxon>
        <taxon>Magnoliopsida</taxon>
        <taxon>Ranunculales</taxon>
        <taxon>Menispermaceae</taxon>
        <taxon>Menispermoideae</taxon>
        <taxon>Cissampelideae</taxon>
        <taxon>Stephania</taxon>
    </lineage>
</organism>
<proteinExistence type="predicted"/>
<accession>A0AAP0E674</accession>
<evidence type="ECO:0000313" key="2">
    <source>
        <dbReference type="Proteomes" id="UP001417504"/>
    </source>
</evidence>
<reference evidence="1 2" key="1">
    <citation type="submission" date="2024-01" db="EMBL/GenBank/DDBJ databases">
        <title>Genome assemblies of Stephania.</title>
        <authorList>
            <person name="Yang L."/>
        </authorList>
    </citation>
    <scope>NUCLEOTIDE SEQUENCE [LARGE SCALE GENOMIC DNA]</scope>
    <source>
        <strain evidence="1">QJT</strain>
        <tissue evidence="1">Leaf</tissue>
    </source>
</reference>
<protein>
    <submittedName>
        <fullName evidence="1">Uncharacterized protein</fullName>
    </submittedName>
</protein>
<dbReference type="EMBL" id="JBBNAE010000011">
    <property type="protein sequence ID" value="KAK9085773.1"/>
    <property type="molecule type" value="Genomic_DNA"/>
</dbReference>
<keyword evidence="2" id="KW-1185">Reference proteome</keyword>
<sequence length="92" mass="10566">MNAATLESVEFDEFSIVDEYLREPEETLHVSNITIAHNTYDEVEKDIEVISERPKEPQKESKEDQLQVLVKPPTLPSIPVQFKKGVVVKERS</sequence>
<dbReference type="AlphaFoldDB" id="A0AAP0E674"/>
<evidence type="ECO:0000313" key="1">
    <source>
        <dbReference type="EMBL" id="KAK9085773.1"/>
    </source>
</evidence>
<gene>
    <name evidence="1" type="ORF">Sjap_026184</name>
</gene>
<dbReference type="Proteomes" id="UP001417504">
    <property type="component" value="Unassembled WGS sequence"/>
</dbReference>
<name>A0AAP0E674_9MAGN</name>
<comment type="caution">
    <text evidence="1">The sequence shown here is derived from an EMBL/GenBank/DDBJ whole genome shotgun (WGS) entry which is preliminary data.</text>
</comment>